<dbReference type="AlphaFoldDB" id="A0A9Q9CKT0"/>
<protein>
    <submittedName>
        <fullName evidence="1">Uncharacterized protein</fullName>
    </submittedName>
</protein>
<evidence type="ECO:0000313" key="1">
    <source>
        <dbReference type="EMBL" id="UUF09001.1"/>
    </source>
</evidence>
<name>A0A9Q9CKT0_9FIRM</name>
<organism evidence="1 2">
    <name type="scientific">Turicibacter bilis</name>
    <dbReference type="NCBI Taxonomy" id="2735723"/>
    <lineage>
        <taxon>Bacteria</taxon>
        <taxon>Bacillati</taxon>
        <taxon>Bacillota</taxon>
        <taxon>Erysipelotrichia</taxon>
        <taxon>Erysipelotrichales</taxon>
        <taxon>Turicibacteraceae</taxon>
        <taxon>Turicibacter</taxon>
    </lineage>
</organism>
<accession>A0A9Q9CKT0</accession>
<dbReference type="RefSeq" id="WP_055241905.1">
    <property type="nucleotide sequence ID" value="NZ_CP071250.1"/>
</dbReference>
<proteinExistence type="predicted"/>
<sequence>MKQYGYSRCMDKEEKWYPEEKEDRYFEKDDDYFDKKEKCFDKKEKCFDKEDDYFEEEKCQCKKQRREKECERKERCKVVVEPTVYCKEEKSFRHCVKHIVPVVCKEVENHHFDHEYVIEKKVIKEKNRYDHGRRNEDWCKLAGCGCGREREREYDRKDDCDCE</sequence>
<gene>
    <name evidence="1" type="ORF">J0J70_03075</name>
</gene>
<dbReference type="Proteomes" id="UP001058072">
    <property type="component" value="Chromosome"/>
</dbReference>
<evidence type="ECO:0000313" key="2">
    <source>
        <dbReference type="Proteomes" id="UP001058072"/>
    </source>
</evidence>
<dbReference type="EMBL" id="CP071250">
    <property type="protein sequence ID" value="UUF09001.1"/>
    <property type="molecule type" value="Genomic_DNA"/>
</dbReference>
<reference evidence="1" key="1">
    <citation type="submission" date="2021-03" db="EMBL/GenBank/DDBJ databases">
        <title>Comparative Genomics and Metabolomics in the genus Turicibacter.</title>
        <authorList>
            <person name="Maki J."/>
            <person name="Looft T."/>
        </authorList>
    </citation>
    <scope>NUCLEOTIDE SEQUENCE</scope>
    <source>
        <strain evidence="1">ISU324</strain>
    </source>
</reference>